<evidence type="ECO:0000313" key="1">
    <source>
        <dbReference type="EMBL" id="GID64886.1"/>
    </source>
</evidence>
<dbReference type="EMBL" id="BOMH01000018">
    <property type="protein sequence ID" value="GID64886.1"/>
    <property type="molecule type" value="Genomic_DNA"/>
</dbReference>
<keyword evidence="2" id="KW-1185">Reference proteome</keyword>
<reference evidence="1" key="1">
    <citation type="submission" date="2021-01" db="EMBL/GenBank/DDBJ databases">
        <title>Whole genome shotgun sequence of Actinoplanes cyaneus NBRC 14990.</title>
        <authorList>
            <person name="Komaki H."/>
            <person name="Tamura T."/>
        </authorList>
    </citation>
    <scope>NUCLEOTIDE SEQUENCE</scope>
    <source>
        <strain evidence="1">NBRC 14990</strain>
    </source>
</reference>
<protein>
    <submittedName>
        <fullName evidence="1">Uncharacterized protein</fullName>
    </submittedName>
</protein>
<comment type="caution">
    <text evidence="1">The sequence shown here is derived from an EMBL/GenBank/DDBJ whole genome shotgun (WGS) entry which is preliminary data.</text>
</comment>
<name>A0A919II66_9ACTN</name>
<organism evidence="1 2">
    <name type="scientific">Actinoplanes cyaneus</name>
    <dbReference type="NCBI Taxonomy" id="52696"/>
    <lineage>
        <taxon>Bacteria</taxon>
        <taxon>Bacillati</taxon>
        <taxon>Actinomycetota</taxon>
        <taxon>Actinomycetes</taxon>
        <taxon>Micromonosporales</taxon>
        <taxon>Micromonosporaceae</taxon>
        <taxon>Actinoplanes</taxon>
    </lineage>
</organism>
<proteinExistence type="predicted"/>
<dbReference type="Proteomes" id="UP000619479">
    <property type="component" value="Unassembled WGS sequence"/>
</dbReference>
<sequence length="150" mass="15485">MDAQQGTALLVRQRPEVTCGEELETGWAGGQERDAVGAHAAGRVGDGPGGRRVQQVRVVQEEQYGAMLRRRTQLVEQGFAGADREEPVQSGERQRALGGVTGECVDRPALGAGGGLAQQRAAARAGGAAQLEGAAPAGGSGPEQAFNFLH</sequence>
<gene>
    <name evidence="1" type="ORF">Acy02nite_27670</name>
</gene>
<evidence type="ECO:0000313" key="2">
    <source>
        <dbReference type="Proteomes" id="UP000619479"/>
    </source>
</evidence>
<dbReference type="AlphaFoldDB" id="A0A919II66"/>
<accession>A0A919II66</accession>